<dbReference type="InterPro" id="IPR025724">
    <property type="entry name" value="GAG-pre-integrase_dom"/>
</dbReference>
<dbReference type="PANTHER" id="PTHR42648">
    <property type="entry name" value="TRANSPOSASE, PUTATIVE-RELATED"/>
    <property type="match status" value="1"/>
</dbReference>
<name>A0A438HW25_VITVI</name>
<dbReference type="Gene3D" id="3.30.420.10">
    <property type="entry name" value="Ribonuclease H-like superfamily/Ribonuclease H"/>
    <property type="match status" value="1"/>
</dbReference>
<evidence type="ECO:0000313" key="3">
    <source>
        <dbReference type="EMBL" id="RVW88600.1"/>
    </source>
</evidence>
<dbReference type="InterPro" id="IPR012337">
    <property type="entry name" value="RNaseH-like_sf"/>
</dbReference>
<feature type="domain" description="GAG-pre-integrase" evidence="2">
    <location>
        <begin position="219"/>
        <end position="270"/>
    </location>
</feature>
<accession>A0A438HW25</accession>
<proteinExistence type="predicted"/>
<dbReference type="PANTHER" id="PTHR42648:SF28">
    <property type="entry name" value="TRANSPOSON-ENCODED PROTEIN WITH RIBONUCLEASE H-LIKE AND RETROVIRUS ZINC FINGER-LIKE DOMAINS"/>
    <property type="match status" value="1"/>
</dbReference>
<evidence type="ECO:0000259" key="2">
    <source>
        <dbReference type="Pfam" id="PF13976"/>
    </source>
</evidence>
<protein>
    <recommendedName>
        <fullName evidence="2">GAG-pre-integrase domain-containing protein</fullName>
    </recommendedName>
</protein>
<dbReference type="InterPro" id="IPR039537">
    <property type="entry name" value="Retrotran_Ty1/copia-like"/>
</dbReference>
<dbReference type="SUPFAM" id="SSF53098">
    <property type="entry name" value="Ribonuclease H-like"/>
    <property type="match status" value="1"/>
</dbReference>
<dbReference type="InterPro" id="IPR036397">
    <property type="entry name" value="RNaseH_sf"/>
</dbReference>
<evidence type="ECO:0000313" key="4">
    <source>
        <dbReference type="Proteomes" id="UP000288805"/>
    </source>
</evidence>
<dbReference type="Pfam" id="PF13976">
    <property type="entry name" value="gag_pre-integrs"/>
    <property type="match status" value="1"/>
</dbReference>
<evidence type="ECO:0000256" key="1">
    <source>
        <dbReference type="SAM" id="MobiDB-lite"/>
    </source>
</evidence>
<organism evidence="3 4">
    <name type="scientific">Vitis vinifera</name>
    <name type="common">Grape</name>
    <dbReference type="NCBI Taxonomy" id="29760"/>
    <lineage>
        <taxon>Eukaryota</taxon>
        <taxon>Viridiplantae</taxon>
        <taxon>Streptophyta</taxon>
        <taxon>Embryophyta</taxon>
        <taxon>Tracheophyta</taxon>
        <taxon>Spermatophyta</taxon>
        <taxon>Magnoliopsida</taxon>
        <taxon>eudicotyledons</taxon>
        <taxon>Gunneridae</taxon>
        <taxon>Pentapetalae</taxon>
        <taxon>rosids</taxon>
        <taxon>Vitales</taxon>
        <taxon>Vitaceae</taxon>
        <taxon>Viteae</taxon>
        <taxon>Vitis</taxon>
    </lineage>
</organism>
<reference evidence="3 4" key="1">
    <citation type="journal article" date="2018" name="PLoS Genet.">
        <title>Population sequencing reveals clonal diversity and ancestral inbreeding in the grapevine cultivar Chardonnay.</title>
        <authorList>
            <person name="Roach M.J."/>
            <person name="Johnson D.L."/>
            <person name="Bohlmann J."/>
            <person name="van Vuuren H.J."/>
            <person name="Jones S.J."/>
            <person name="Pretorius I.S."/>
            <person name="Schmidt S.A."/>
            <person name="Borneman A.R."/>
        </authorList>
    </citation>
    <scope>NUCLEOTIDE SEQUENCE [LARGE SCALE GENOMIC DNA]</scope>
    <source>
        <strain evidence="4">cv. Chardonnay</strain>
        <tissue evidence="3">Leaf</tissue>
    </source>
</reference>
<gene>
    <name evidence="3" type="ORF">CK203_033053</name>
</gene>
<dbReference type="GO" id="GO:0003676">
    <property type="term" value="F:nucleic acid binding"/>
    <property type="evidence" value="ECO:0007669"/>
    <property type="project" value="InterPro"/>
</dbReference>
<dbReference type="EMBL" id="QGNW01000172">
    <property type="protein sequence ID" value="RVW88600.1"/>
    <property type="molecule type" value="Genomic_DNA"/>
</dbReference>
<sequence length="431" mass="50009">MVMKYTMDKSIKECVPKTEMAKDFLEYVNANYTKIDKAEMTTYLKLLTTSMYGGVVKLTYNALKEEWTSEELMSIVVQHEVSLKKNETHSLALVIDQWSNMKKKPPHNNSGGSKQFKRKSNSSQGAFSASVSSDATKNEKLKGKCNFCRKIGYKQVDCFKFKNWLEKKKKCKIVVVVDLNANMIETNIVNVHANSWCLSLHHGPLYDSSFVNFVIGCKRARMNLSSSMLWHKRLGHISRQRLERLVRDGVLSNLDFSDFETCVVCLKGKMTAKTRKKKIDRYTMPNTPQQNRVAERRNRTLFVMVRCMLFNSSLPEFLWGEALRTTTYILNQVPSKYVPKTPYGLWPTISDDYMIYLQEHEYDGYDASDPVTYQEAIHCPQFTSWKEAMDDEMNSMYMNGVWDLVKLPYGCKPVGCKWFFKTKRDSSRQIK</sequence>
<feature type="compositionally biased region" description="Low complexity" evidence="1">
    <location>
        <begin position="121"/>
        <end position="131"/>
    </location>
</feature>
<comment type="caution">
    <text evidence="3">The sequence shown here is derived from an EMBL/GenBank/DDBJ whole genome shotgun (WGS) entry which is preliminary data.</text>
</comment>
<dbReference type="Proteomes" id="UP000288805">
    <property type="component" value="Unassembled WGS sequence"/>
</dbReference>
<feature type="region of interest" description="Disordered" evidence="1">
    <location>
        <begin position="101"/>
        <end position="131"/>
    </location>
</feature>
<dbReference type="AlphaFoldDB" id="A0A438HW25"/>